<dbReference type="RefSeq" id="WP_345379087.1">
    <property type="nucleotide sequence ID" value="NZ_BAABRR010000005.1"/>
</dbReference>
<comment type="caution">
    <text evidence="10">The sequence shown here is derived from an EMBL/GenBank/DDBJ whole genome shotgun (WGS) entry which is preliminary data.</text>
</comment>
<accession>A0ABP9WG13</accession>
<evidence type="ECO:0000256" key="5">
    <source>
        <dbReference type="HAMAP-Rule" id="MF_01114"/>
    </source>
</evidence>
<feature type="region of interest" description="Disordered" evidence="6">
    <location>
        <begin position="1"/>
        <end position="51"/>
    </location>
</feature>
<gene>
    <name evidence="5 10" type="primary">recX</name>
    <name evidence="10" type="ORF">Lsed01_01202</name>
</gene>
<dbReference type="InterPro" id="IPR053925">
    <property type="entry name" value="RecX_HTH_3rd"/>
</dbReference>
<protein>
    <recommendedName>
        <fullName evidence="3 5">Regulatory protein RecX</fullName>
    </recommendedName>
</protein>
<evidence type="ECO:0000256" key="1">
    <source>
        <dbReference type="ARBA" id="ARBA00004496"/>
    </source>
</evidence>
<dbReference type="PANTHER" id="PTHR33602">
    <property type="entry name" value="REGULATORY PROTEIN RECX FAMILY PROTEIN"/>
    <property type="match status" value="1"/>
</dbReference>
<proteinExistence type="inferred from homology"/>
<keyword evidence="11" id="KW-1185">Reference proteome</keyword>
<feature type="domain" description="RecX second three-helical" evidence="7">
    <location>
        <begin position="102"/>
        <end position="143"/>
    </location>
</feature>
<dbReference type="InterPro" id="IPR053926">
    <property type="entry name" value="RecX_HTH_1st"/>
</dbReference>
<name>A0ABP9WG13_9MICO</name>
<dbReference type="InterPro" id="IPR003783">
    <property type="entry name" value="Regulatory_RecX"/>
</dbReference>
<dbReference type="PANTHER" id="PTHR33602:SF1">
    <property type="entry name" value="REGULATORY PROTEIN RECX FAMILY PROTEIN"/>
    <property type="match status" value="1"/>
</dbReference>
<dbReference type="Pfam" id="PF21981">
    <property type="entry name" value="RecX_HTH3"/>
    <property type="match status" value="1"/>
</dbReference>
<evidence type="ECO:0000256" key="2">
    <source>
        <dbReference type="ARBA" id="ARBA00009695"/>
    </source>
</evidence>
<organism evidence="10 11">
    <name type="scientific">Demequina sediminis</name>
    <dbReference type="NCBI Taxonomy" id="1930058"/>
    <lineage>
        <taxon>Bacteria</taxon>
        <taxon>Bacillati</taxon>
        <taxon>Actinomycetota</taxon>
        <taxon>Actinomycetes</taxon>
        <taxon>Micrococcales</taxon>
        <taxon>Demequinaceae</taxon>
        <taxon>Demequina</taxon>
    </lineage>
</organism>
<evidence type="ECO:0000259" key="7">
    <source>
        <dbReference type="Pfam" id="PF02631"/>
    </source>
</evidence>
<feature type="domain" description="RecX first three-helical" evidence="9">
    <location>
        <begin position="56"/>
        <end position="94"/>
    </location>
</feature>
<feature type="domain" description="RecX third three-helical" evidence="8">
    <location>
        <begin position="150"/>
        <end position="193"/>
    </location>
</feature>
<dbReference type="InterPro" id="IPR036388">
    <property type="entry name" value="WH-like_DNA-bd_sf"/>
</dbReference>
<dbReference type="Pfam" id="PF21982">
    <property type="entry name" value="RecX_HTH1"/>
    <property type="match status" value="1"/>
</dbReference>
<keyword evidence="4 5" id="KW-0963">Cytoplasm</keyword>
<dbReference type="HAMAP" id="MF_01114">
    <property type="entry name" value="RecX"/>
    <property type="match status" value="1"/>
</dbReference>
<evidence type="ECO:0000259" key="8">
    <source>
        <dbReference type="Pfam" id="PF21981"/>
    </source>
</evidence>
<evidence type="ECO:0000313" key="10">
    <source>
        <dbReference type="EMBL" id="GAA5518769.1"/>
    </source>
</evidence>
<dbReference type="Pfam" id="PF02631">
    <property type="entry name" value="RecX_HTH2"/>
    <property type="match status" value="1"/>
</dbReference>
<dbReference type="EMBL" id="BAABRR010000005">
    <property type="protein sequence ID" value="GAA5518769.1"/>
    <property type="molecule type" value="Genomic_DNA"/>
</dbReference>
<comment type="similarity">
    <text evidence="2 5">Belongs to the RecX family.</text>
</comment>
<reference evidence="10 11" key="1">
    <citation type="submission" date="2024-02" db="EMBL/GenBank/DDBJ databases">
        <title>Lysinimicrobium sediminis NBRC 112286.</title>
        <authorList>
            <person name="Ichikawa N."/>
            <person name="Katano-Makiyama Y."/>
            <person name="Hidaka K."/>
        </authorList>
    </citation>
    <scope>NUCLEOTIDE SEQUENCE [LARGE SCALE GENOMIC DNA]</scope>
    <source>
        <strain evidence="10 11">NBRC 112286</strain>
    </source>
</reference>
<dbReference type="Proteomes" id="UP001426770">
    <property type="component" value="Unassembled WGS sequence"/>
</dbReference>
<dbReference type="Gene3D" id="1.10.10.10">
    <property type="entry name" value="Winged helix-like DNA-binding domain superfamily/Winged helix DNA-binding domain"/>
    <property type="match status" value="1"/>
</dbReference>
<sequence length="209" mass="22847">MVDSTRPRGGRRTGSPGRRSRTRAVGAAREDATRGASTPDAAAPDVASPEELAERAREIALRLLTHSARSAAQLREGLVTRGVDPDLADVIVARYLEVGLLDDTELASTIVRTRHAERGQARRAIRQELARKGFEDDDIETALGQVDDDDERKRAHALARKRWDQLAQHPVEVRTRRVVAMLGRKGYPSSLAFALVKDLRNADSEAGGA</sequence>
<dbReference type="InterPro" id="IPR053924">
    <property type="entry name" value="RecX_HTH_2nd"/>
</dbReference>
<evidence type="ECO:0000256" key="6">
    <source>
        <dbReference type="SAM" id="MobiDB-lite"/>
    </source>
</evidence>
<evidence type="ECO:0000256" key="3">
    <source>
        <dbReference type="ARBA" id="ARBA00018111"/>
    </source>
</evidence>
<evidence type="ECO:0000313" key="11">
    <source>
        <dbReference type="Proteomes" id="UP001426770"/>
    </source>
</evidence>
<comment type="subcellular location">
    <subcellularLocation>
        <location evidence="1 5">Cytoplasm</location>
    </subcellularLocation>
</comment>
<evidence type="ECO:0000256" key="4">
    <source>
        <dbReference type="ARBA" id="ARBA00022490"/>
    </source>
</evidence>
<evidence type="ECO:0000259" key="9">
    <source>
        <dbReference type="Pfam" id="PF21982"/>
    </source>
</evidence>
<comment type="function">
    <text evidence="5">Modulates RecA activity.</text>
</comment>